<keyword evidence="4" id="KW-1185">Reference proteome</keyword>
<feature type="domain" description="DUF668" evidence="1">
    <location>
        <begin position="386"/>
        <end position="490"/>
    </location>
</feature>
<name>A0A4S8JV60_MUSBA</name>
<dbReference type="GO" id="GO:0045927">
    <property type="term" value="P:positive regulation of growth"/>
    <property type="evidence" value="ECO:0007669"/>
    <property type="project" value="InterPro"/>
</dbReference>
<evidence type="ECO:0000313" key="4">
    <source>
        <dbReference type="Proteomes" id="UP000317650"/>
    </source>
</evidence>
<dbReference type="PANTHER" id="PTHR31371:SF13">
    <property type="entry name" value="OS05G0457600 PROTEIN"/>
    <property type="match status" value="1"/>
</dbReference>
<dbReference type="AlphaFoldDB" id="A0A4S8JV60"/>
<dbReference type="EMBL" id="PYDT01000003">
    <property type="protein sequence ID" value="THU66108.1"/>
    <property type="molecule type" value="Genomic_DNA"/>
</dbReference>
<evidence type="ECO:0000313" key="3">
    <source>
        <dbReference type="EMBL" id="THU66108.1"/>
    </source>
</evidence>
<protein>
    <recommendedName>
        <fullName evidence="5">DUF668 domain-containing protein</fullName>
    </recommendedName>
</protein>
<dbReference type="Pfam" id="PF05003">
    <property type="entry name" value="DUF668"/>
    <property type="match status" value="1"/>
</dbReference>
<dbReference type="Pfam" id="PF11961">
    <property type="entry name" value="DUF3475"/>
    <property type="match status" value="1"/>
</dbReference>
<proteinExistence type="predicted"/>
<accession>A0A4S8JV60</accession>
<reference evidence="3 4" key="1">
    <citation type="journal article" date="2019" name="Nat. Plants">
        <title>Genome sequencing of Musa balbisiana reveals subgenome evolution and function divergence in polyploid bananas.</title>
        <authorList>
            <person name="Yao X."/>
        </authorList>
    </citation>
    <scope>NUCLEOTIDE SEQUENCE [LARGE SCALE GENOMIC DNA]</scope>
    <source>
        <strain evidence="4">cv. DH-PKW</strain>
        <tissue evidence="3">Leaves</tissue>
    </source>
</reference>
<organism evidence="3 4">
    <name type="scientific">Musa balbisiana</name>
    <name type="common">Banana</name>
    <dbReference type="NCBI Taxonomy" id="52838"/>
    <lineage>
        <taxon>Eukaryota</taxon>
        <taxon>Viridiplantae</taxon>
        <taxon>Streptophyta</taxon>
        <taxon>Embryophyta</taxon>
        <taxon>Tracheophyta</taxon>
        <taxon>Spermatophyta</taxon>
        <taxon>Magnoliopsida</taxon>
        <taxon>Liliopsida</taxon>
        <taxon>Zingiberales</taxon>
        <taxon>Musaceae</taxon>
        <taxon>Musa</taxon>
    </lineage>
</organism>
<dbReference type="InterPro" id="IPR007700">
    <property type="entry name" value="DUF668"/>
</dbReference>
<dbReference type="PANTHER" id="PTHR31371">
    <property type="entry name" value="BNAC09G50660D PROTEIN"/>
    <property type="match status" value="1"/>
</dbReference>
<feature type="domain" description="DUF3475" evidence="2">
    <location>
        <begin position="27"/>
        <end position="82"/>
    </location>
</feature>
<gene>
    <name evidence="3" type="ORF">C4D60_Mb05t10700</name>
</gene>
<sequence>MGVLPKVLADLRTRVGSIDRERPVVGILAFEAAAAMSRLISLYRSLDDDEVRRLRTDMRSQGVTYLTSKDQAFLLRLACAELVDELDRAAAAVARLGHKCSDPLLRVFDRLYADLKAGGICLFLRDGRATDQERFGLGKNVKSVEKWIKRMERYVAATSRLYAEMQSLNELEASERRIQQQWRRHSGPIPVQKPGVTPATHPVQLDLRSQRQKRYVAATSRLYAEMQSLNELEASERRIQQQWRRHSGPIPVQKPGVTPATHPVQLDLRSQRQKVRRLKDESLWNKTYDKAVDLMFRAVITVFARICVVFGPCVLGFPVGRDRNHRVLTLQGNLDYPGKYSSGPLERLAAKGVTFLRNSAPIFMAKGALDKPFESLGKVLEAAPNTVGGSGLALRYASVIVLAEKLLTIKSIEGHGAQEEEEAKEEAAAVAREELYQMMPSGMRGTVRAKLGECWRREGGTTDASLAEGWKEAIGAILAWLAPVAHDTLRWQEERNMDRQQRFHTRPRVLIPKTLHFSDREKTEAAIVEVLVGLTCMCWYEERRPESLRNALTKVMVVENVRCIGHQQASKLSSFHGTTSAK</sequence>
<dbReference type="Proteomes" id="UP000317650">
    <property type="component" value="Chromosome 5"/>
</dbReference>
<dbReference type="InterPro" id="IPR021864">
    <property type="entry name" value="DUF3475"/>
</dbReference>
<comment type="caution">
    <text evidence="3">The sequence shown here is derived from an EMBL/GenBank/DDBJ whole genome shotgun (WGS) entry which is preliminary data.</text>
</comment>
<evidence type="ECO:0008006" key="5">
    <source>
        <dbReference type="Google" id="ProtNLM"/>
    </source>
</evidence>
<evidence type="ECO:0000259" key="2">
    <source>
        <dbReference type="Pfam" id="PF11961"/>
    </source>
</evidence>
<evidence type="ECO:0000259" key="1">
    <source>
        <dbReference type="Pfam" id="PF05003"/>
    </source>
</evidence>